<evidence type="ECO:0000256" key="3">
    <source>
        <dbReference type="RuleBase" id="RU003457"/>
    </source>
</evidence>
<dbReference type="InterPro" id="IPR014710">
    <property type="entry name" value="RmlC-like_jellyroll"/>
</dbReference>
<dbReference type="InterPro" id="IPR003829">
    <property type="entry name" value="Pirin_N_dom"/>
</dbReference>
<keyword evidence="2" id="KW-0408">Iron</keyword>
<dbReference type="Pfam" id="PF02678">
    <property type="entry name" value="Pirin"/>
    <property type="match status" value="1"/>
</dbReference>
<sequence>MFKLIPATDRYHAAPVSWLSSYFLFSFADYHDPQNVHFGPLRVFNDDTVQGNAGFPQHPHSEMEIVTLVLQGELCHEDTMGNRSTITRGEVQRMTAGTGLAHSETNGTDKPVQLYQLWFLPNQKGLAPSYEQKDIDFLDTKNELIPLVSGQKVLEDVVFMNSNSTVYWCNLREEKTVTFKTFPIRNTFIYVKEGALFVGGVDVGPNDQLRITDERVLEIQATKDAQFILIDLPAIEANY</sequence>
<gene>
    <name evidence="6" type="ORF">D0T11_08730</name>
</gene>
<feature type="domain" description="Pirin N-terminal" evidence="4">
    <location>
        <begin position="16"/>
        <end position="118"/>
    </location>
</feature>
<dbReference type="PANTHER" id="PTHR43212">
    <property type="entry name" value="QUERCETIN 2,3-DIOXYGENASE"/>
    <property type="match status" value="1"/>
</dbReference>
<dbReference type="InterPro" id="IPR041602">
    <property type="entry name" value="Quercetinase_C"/>
</dbReference>
<evidence type="ECO:0000256" key="2">
    <source>
        <dbReference type="PIRSR" id="PIRSR006232-1"/>
    </source>
</evidence>
<evidence type="ECO:0000256" key="1">
    <source>
        <dbReference type="ARBA" id="ARBA00008416"/>
    </source>
</evidence>
<keyword evidence="7" id="KW-1185">Reference proteome</keyword>
<dbReference type="Pfam" id="PF17954">
    <property type="entry name" value="Pirin_C_2"/>
    <property type="match status" value="1"/>
</dbReference>
<evidence type="ECO:0000259" key="4">
    <source>
        <dbReference type="Pfam" id="PF02678"/>
    </source>
</evidence>
<dbReference type="EMBL" id="QYCN01000010">
    <property type="protein sequence ID" value="RIY11081.1"/>
    <property type="molecule type" value="Genomic_DNA"/>
</dbReference>
<evidence type="ECO:0000313" key="7">
    <source>
        <dbReference type="Proteomes" id="UP000284250"/>
    </source>
</evidence>
<feature type="binding site" evidence="2">
    <location>
        <position position="102"/>
    </location>
    <ligand>
        <name>Fe cation</name>
        <dbReference type="ChEBI" id="CHEBI:24875"/>
    </ligand>
</feature>
<dbReference type="PIRSF" id="PIRSF006232">
    <property type="entry name" value="Pirin"/>
    <property type="match status" value="1"/>
</dbReference>
<comment type="cofactor">
    <cofactor evidence="2">
        <name>Fe cation</name>
        <dbReference type="ChEBI" id="CHEBI:24875"/>
    </cofactor>
    <text evidence="2">Binds 1 Fe cation per subunit.</text>
</comment>
<name>A0A418R115_9BACT</name>
<accession>A0A418R115</accession>
<dbReference type="Gene3D" id="2.60.120.10">
    <property type="entry name" value="Jelly Rolls"/>
    <property type="match status" value="2"/>
</dbReference>
<dbReference type="AlphaFoldDB" id="A0A418R115"/>
<dbReference type="PANTHER" id="PTHR43212:SF3">
    <property type="entry name" value="QUERCETIN 2,3-DIOXYGENASE"/>
    <property type="match status" value="1"/>
</dbReference>
<comment type="similarity">
    <text evidence="1 3">Belongs to the pirin family.</text>
</comment>
<proteinExistence type="inferred from homology"/>
<organism evidence="6 7">
    <name type="scientific">Hymenobacter rubripertinctus</name>
    <dbReference type="NCBI Taxonomy" id="2029981"/>
    <lineage>
        <taxon>Bacteria</taxon>
        <taxon>Pseudomonadati</taxon>
        <taxon>Bacteroidota</taxon>
        <taxon>Cytophagia</taxon>
        <taxon>Cytophagales</taxon>
        <taxon>Hymenobacteraceae</taxon>
        <taxon>Hymenobacter</taxon>
    </lineage>
</organism>
<protein>
    <submittedName>
        <fullName evidence="6">Pirin family protein</fullName>
    </submittedName>
</protein>
<feature type="binding site" evidence="2">
    <location>
        <position position="104"/>
    </location>
    <ligand>
        <name>Fe cation</name>
        <dbReference type="ChEBI" id="CHEBI:24875"/>
    </ligand>
</feature>
<dbReference type="Proteomes" id="UP000284250">
    <property type="component" value="Unassembled WGS sequence"/>
</dbReference>
<dbReference type="GO" id="GO:0046872">
    <property type="term" value="F:metal ion binding"/>
    <property type="evidence" value="ECO:0007669"/>
    <property type="project" value="UniProtKB-KW"/>
</dbReference>
<evidence type="ECO:0000259" key="5">
    <source>
        <dbReference type="Pfam" id="PF17954"/>
    </source>
</evidence>
<feature type="domain" description="Quercetin 2,3-dioxygenase C-terminal cupin" evidence="5">
    <location>
        <begin position="155"/>
        <end position="232"/>
    </location>
</feature>
<dbReference type="InterPro" id="IPR011051">
    <property type="entry name" value="RmlC_Cupin_sf"/>
</dbReference>
<evidence type="ECO:0000313" key="6">
    <source>
        <dbReference type="EMBL" id="RIY11081.1"/>
    </source>
</evidence>
<keyword evidence="2" id="KW-0479">Metal-binding</keyword>
<dbReference type="SUPFAM" id="SSF51182">
    <property type="entry name" value="RmlC-like cupins"/>
    <property type="match status" value="1"/>
</dbReference>
<dbReference type="OrthoDB" id="321327at2"/>
<reference evidence="6 7" key="1">
    <citation type="submission" date="2019-01" db="EMBL/GenBank/DDBJ databases">
        <title>Hymenobacter humicola sp. nov., isolated from soils in Antarctica.</title>
        <authorList>
            <person name="Sedlacek I."/>
            <person name="Holochova P."/>
            <person name="Kralova S."/>
            <person name="Pantucek R."/>
            <person name="Stankova E."/>
            <person name="Vrbovska V."/>
            <person name="Kristofova L."/>
            <person name="Svec P."/>
            <person name="Busse H.-J."/>
        </authorList>
    </citation>
    <scope>NUCLEOTIDE SEQUENCE [LARGE SCALE GENOMIC DNA]</scope>
    <source>
        <strain evidence="6 7">CCM 8852</strain>
    </source>
</reference>
<feature type="binding site" evidence="2">
    <location>
        <position position="60"/>
    </location>
    <ligand>
        <name>Fe cation</name>
        <dbReference type="ChEBI" id="CHEBI:24875"/>
    </ligand>
</feature>
<feature type="binding site" evidence="2">
    <location>
        <position position="58"/>
    </location>
    <ligand>
        <name>Fe cation</name>
        <dbReference type="ChEBI" id="CHEBI:24875"/>
    </ligand>
</feature>
<dbReference type="RefSeq" id="WP_119655399.1">
    <property type="nucleotide sequence ID" value="NZ_JBHUOI010000009.1"/>
</dbReference>
<comment type="caution">
    <text evidence="6">The sequence shown here is derived from an EMBL/GenBank/DDBJ whole genome shotgun (WGS) entry which is preliminary data.</text>
</comment>
<dbReference type="CDD" id="cd02910">
    <property type="entry name" value="cupin_Yhhw_N"/>
    <property type="match status" value="1"/>
</dbReference>
<dbReference type="InterPro" id="IPR012093">
    <property type="entry name" value="Pirin"/>
</dbReference>